<dbReference type="Proteomes" id="UP000221394">
    <property type="component" value="Unassembled WGS sequence"/>
</dbReference>
<evidence type="ECO:0000313" key="12">
    <source>
        <dbReference type="EMBL" id="PFG35671.1"/>
    </source>
</evidence>
<evidence type="ECO:0000256" key="1">
    <source>
        <dbReference type="ARBA" id="ARBA00004162"/>
    </source>
</evidence>
<evidence type="ECO:0000256" key="9">
    <source>
        <dbReference type="ARBA" id="ARBA00023136"/>
    </source>
</evidence>
<gene>
    <name evidence="12" type="ORF">ATL41_0366</name>
</gene>
<proteinExistence type="inferred from homology"/>
<dbReference type="Pfam" id="PF02699">
    <property type="entry name" value="YajC"/>
    <property type="match status" value="1"/>
</dbReference>
<dbReference type="RefSeq" id="WP_098456942.1">
    <property type="nucleotide sequence ID" value="NZ_PDJH01000001.1"/>
</dbReference>
<dbReference type="GO" id="GO:0015031">
    <property type="term" value="P:protein transport"/>
    <property type="evidence" value="ECO:0007669"/>
    <property type="project" value="UniProtKB-KW"/>
</dbReference>
<keyword evidence="6" id="KW-0653">Protein transport</keyword>
<evidence type="ECO:0000256" key="8">
    <source>
        <dbReference type="ARBA" id="ARBA00023010"/>
    </source>
</evidence>
<evidence type="ECO:0000256" key="11">
    <source>
        <dbReference type="SAM" id="Phobius"/>
    </source>
</evidence>
<comment type="subcellular location">
    <subcellularLocation>
        <location evidence="1">Cell membrane</location>
        <topology evidence="1">Single-pass membrane protein</topology>
    </subcellularLocation>
</comment>
<name>A0A2A9EAS9_9MICO</name>
<protein>
    <submittedName>
        <fullName evidence="12">Preprotein translocase subunit YajC</fullName>
    </submittedName>
</protein>
<dbReference type="PANTHER" id="PTHR33909:SF1">
    <property type="entry name" value="SEC TRANSLOCON ACCESSORY COMPLEX SUBUNIT YAJC"/>
    <property type="match status" value="1"/>
</dbReference>
<evidence type="ECO:0000256" key="2">
    <source>
        <dbReference type="ARBA" id="ARBA00006742"/>
    </source>
</evidence>
<evidence type="ECO:0000256" key="5">
    <source>
        <dbReference type="ARBA" id="ARBA00022692"/>
    </source>
</evidence>
<keyword evidence="3" id="KW-0813">Transport</keyword>
<dbReference type="OrthoDB" id="3267178at2"/>
<dbReference type="PANTHER" id="PTHR33909">
    <property type="entry name" value="SEC TRANSLOCON ACCESSORY COMPLEX SUBUNIT YAJC"/>
    <property type="match status" value="1"/>
</dbReference>
<comment type="caution">
    <text evidence="12">The sequence shown here is derived from an EMBL/GenBank/DDBJ whole genome shotgun (WGS) entry which is preliminary data.</text>
</comment>
<dbReference type="InterPro" id="IPR003849">
    <property type="entry name" value="Preprotein_translocase_YajC"/>
</dbReference>
<keyword evidence="5 11" id="KW-0812">Transmembrane</keyword>
<feature type="region of interest" description="Disordered" evidence="10">
    <location>
        <begin position="90"/>
        <end position="127"/>
    </location>
</feature>
<keyword evidence="13" id="KW-1185">Reference proteome</keyword>
<keyword evidence="4" id="KW-1003">Cell membrane</keyword>
<reference evidence="12 13" key="1">
    <citation type="submission" date="2017-10" db="EMBL/GenBank/DDBJ databases">
        <title>Sequencing the genomes of 1000 actinobacteria strains.</title>
        <authorList>
            <person name="Klenk H.-P."/>
        </authorList>
    </citation>
    <scope>NUCLEOTIDE SEQUENCE [LARGE SCALE GENOMIC DNA]</scope>
    <source>
        <strain evidence="12 13">DSM 21574</strain>
    </source>
</reference>
<comment type="similarity">
    <text evidence="2">Belongs to the YajC family.</text>
</comment>
<dbReference type="NCBIfam" id="TIGR00739">
    <property type="entry name" value="yajC"/>
    <property type="match status" value="1"/>
</dbReference>
<dbReference type="SMART" id="SM01323">
    <property type="entry name" value="YajC"/>
    <property type="match status" value="1"/>
</dbReference>
<evidence type="ECO:0000256" key="6">
    <source>
        <dbReference type="ARBA" id="ARBA00022927"/>
    </source>
</evidence>
<evidence type="ECO:0000313" key="13">
    <source>
        <dbReference type="Proteomes" id="UP000221394"/>
    </source>
</evidence>
<sequence length="127" mass="13499">MGDGNYSTYIFLGALIVLMFWMTSRTKKRQRAAEEFRDNLAVGQEVMTGSGLFGTIVAVDGERVTLRSGTGADASTSEWLRQAVAKVVEPVQEVQGEPDADDAGDTAAGDTDGSTDKDMRGTAASDE</sequence>
<dbReference type="GO" id="GO:0005886">
    <property type="term" value="C:plasma membrane"/>
    <property type="evidence" value="ECO:0007669"/>
    <property type="project" value="UniProtKB-SubCell"/>
</dbReference>
<evidence type="ECO:0000256" key="3">
    <source>
        <dbReference type="ARBA" id="ARBA00022448"/>
    </source>
</evidence>
<dbReference type="AlphaFoldDB" id="A0A2A9EAS9"/>
<evidence type="ECO:0000256" key="7">
    <source>
        <dbReference type="ARBA" id="ARBA00022989"/>
    </source>
</evidence>
<keyword evidence="9 11" id="KW-0472">Membrane</keyword>
<keyword evidence="8" id="KW-0811">Translocation</keyword>
<organism evidence="12 13">
    <name type="scientific">Flavimobilis soli</name>
    <dbReference type="NCBI Taxonomy" id="442709"/>
    <lineage>
        <taxon>Bacteria</taxon>
        <taxon>Bacillati</taxon>
        <taxon>Actinomycetota</taxon>
        <taxon>Actinomycetes</taxon>
        <taxon>Micrococcales</taxon>
        <taxon>Jonesiaceae</taxon>
        <taxon>Flavimobilis</taxon>
    </lineage>
</organism>
<accession>A0A2A9EAS9</accession>
<keyword evidence="7 11" id="KW-1133">Transmembrane helix</keyword>
<evidence type="ECO:0000256" key="4">
    <source>
        <dbReference type="ARBA" id="ARBA00022475"/>
    </source>
</evidence>
<dbReference type="EMBL" id="PDJH01000001">
    <property type="protein sequence ID" value="PFG35671.1"/>
    <property type="molecule type" value="Genomic_DNA"/>
</dbReference>
<evidence type="ECO:0000256" key="10">
    <source>
        <dbReference type="SAM" id="MobiDB-lite"/>
    </source>
</evidence>
<feature type="transmembrane region" description="Helical" evidence="11">
    <location>
        <begin position="6"/>
        <end position="23"/>
    </location>
</feature>